<dbReference type="SUPFAM" id="SSF90123">
    <property type="entry name" value="ABC transporter transmembrane region"/>
    <property type="match status" value="1"/>
</dbReference>
<dbReference type="CDD" id="cd18544">
    <property type="entry name" value="ABC_6TM_TmrA_like"/>
    <property type="match status" value="1"/>
</dbReference>
<dbReference type="SMART" id="SM00382">
    <property type="entry name" value="AAA"/>
    <property type="match status" value="1"/>
</dbReference>
<feature type="transmembrane region" description="Helical" evidence="8">
    <location>
        <begin position="12"/>
        <end position="31"/>
    </location>
</feature>
<keyword evidence="3 8" id="KW-0812">Transmembrane</keyword>
<dbReference type="GO" id="GO:0005886">
    <property type="term" value="C:plasma membrane"/>
    <property type="evidence" value="ECO:0007669"/>
    <property type="project" value="UniProtKB-SubCell"/>
</dbReference>
<dbReference type="EMBL" id="CYXR01000003">
    <property type="protein sequence ID" value="CUM76315.1"/>
    <property type="molecule type" value="Genomic_DNA"/>
</dbReference>
<evidence type="ECO:0000256" key="6">
    <source>
        <dbReference type="ARBA" id="ARBA00022989"/>
    </source>
</evidence>
<keyword evidence="7 8" id="KW-0472">Membrane</keyword>
<dbReference type="FunFam" id="3.40.50.300:FF:000287">
    <property type="entry name" value="Multidrug ABC transporter ATP-binding protein"/>
    <property type="match status" value="1"/>
</dbReference>
<dbReference type="Pfam" id="PF00664">
    <property type="entry name" value="ABC_membrane"/>
    <property type="match status" value="1"/>
</dbReference>
<dbReference type="SUPFAM" id="SSF52540">
    <property type="entry name" value="P-loop containing nucleoside triphosphate hydrolases"/>
    <property type="match status" value="1"/>
</dbReference>
<dbReference type="InterPro" id="IPR039421">
    <property type="entry name" value="Type_1_exporter"/>
</dbReference>
<keyword evidence="2" id="KW-0813">Transport</keyword>
<organism evidence="11 12">
    <name type="scientific">Coprococcus comes</name>
    <dbReference type="NCBI Taxonomy" id="410072"/>
    <lineage>
        <taxon>Bacteria</taxon>
        <taxon>Bacillati</taxon>
        <taxon>Bacillota</taxon>
        <taxon>Clostridia</taxon>
        <taxon>Lachnospirales</taxon>
        <taxon>Lachnospiraceae</taxon>
        <taxon>Coprococcus</taxon>
    </lineage>
</organism>
<dbReference type="EC" id="3.6.3.-" evidence="11"/>
<keyword evidence="5 11" id="KW-0067">ATP-binding</keyword>
<dbReference type="PANTHER" id="PTHR43394:SF1">
    <property type="entry name" value="ATP-BINDING CASSETTE SUB-FAMILY B MEMBER 10, MITOCHONDRIAL"/>
    <property type="match status" value="1"/>
</dbReference>
<keyword evidence="6 8" id="KW-1133">Transmembrane helix</keyword>
<dbReference type="InterPro" id="IPR017871">
    <property type="entry name" value="ABC_transporter-like_CS"/>
</dbReference>
<evidence type="ECO:0000256" key="3">
    <source>
        <dbReference type="ARBA" id="ARBA00022692"/>
    </source>
</evidence>
<dbReference type="PANTHER" id="PTHR43394">
    <property type="entry name" value="ATP-DEPENDENT PERMEASE MDL1, MITOCHONDRIAL"/>
    <property type="match status" value="1"/>
</dbReference>
<feature type="transmembrane region" description="Helical" evidence="8">
    <location>
        <begin position="323"/>
        <end position="345"/>
    </location>
</feature>
<dbReference type="GO" id="GO:0005524">
    <property type="term" value="F:ATP binding"/>
    <property type="evidence" value="ECO:0007669"/>
    <property type="project" value="UniProtKB-KW"/>
</dbReference>
<keyword evidence="4" id="KW-0547">Nucleotide-binding</keyword>
<dbReference type="AlphaFoldDB" id="A0A173RET3"/>
<dbReference type="PROSITE" id="PS00211">
    <property type="entry name" value="ABC_TRANSPORTER_1"/>
    <property type="match status" value="1"/>
</dbReference>
<evidence type="ECO:0000256" key="2">
    <source>
        <dbReference type="ARBA" id="ARBA00022448"/>
    </source>
</evidence>
<accession>A0A173RET3</accession>
<dbReference type="InterPro" id="IPR003439">
    <property type="entry name" value="ABC_transporter-like_ATP-bd"/>
</dbReference>
<dbReference type="GO" id="GO:0016887">
    <property type="term" value="F:ATP hydrolysis activity"/>
    <property type="evidence" value="ECO:0007669"/>
    <property type="project" value="InterPro"/>
</dbReference>
<dbReference type="Gene3D" id="3.40.50.300">
    <property type="entry name" value="P-loop containing nucleotide triphosphate hydrolases"/>
    <property type="match status" value="1"/>
</dbReference>
<evidence type="ECO:0000256" key="4">
    <source>
        <dbReference type="ARBA" id="ARBA00022741"/>
    </source>
</evidence>
<comment type="subcellular location">
    <subcellularLocation>
        <location evidence="1">Cell membrane</location>
        <topology evidence="1">Multi-pass membrane protein</topology>
    </subcellularLocation>
</comment>
<evidence type="ECO:0000256" key="8">
    <source>
        <dbReference type="SAM" id="Phobius"/>
    </source>
</evidence>
<feature type="transmembrane region" description="Helical" evidence="8">
    <location>
        <begin position="231"/>
        <end position="263"/>
    </location>
</feature>
<evidence type="ECO:0000256" key="5">
    <source>
        <dbReference type="ARBA" id="ARBA00022840"/>
    </source>
</evidence>
<protein>
    <submittedName>
        <fullName evidence="11">Probable multidrug resistance ABC transporter ATP-binding/permease protein YheH</fullName>
        <ecNumber evidence="11">3.6.3.-</ecNumber>
    </submittedName>
</protein>
<reference evidence="11 12" key="1">
    <citation type="submission" date="2015-09" db="EMBL/GenBank/DDBJ databases">
        <authorList>
            <consortium name="Pathogen Informatics"/>
        </authorList>
    </citation>
    <scope>NUCLEOTIDE SEQUENCE [LARGE SCALE GENOMIC DNA]</scope>
    <source>
        <strain evidence="11 12">2789STDY5834962</strain>
    </source>
</reference>
<evidence type="ECO:0000259" key="9">
    <source>
        <dbReference type="PROSITE" id="PS50893"/>
    </source>
</evidence>
<feature type="domain" description="ABC transmembrane type-1" evidence="10">
    <location>
        <begin position="17"/>
        <end position="388"/>
    </location>
</feature>
<feature type="transmembrane region" description="Helical" evidence="8">
    <location>
        <begin position="351"/>
        <end position="373"/>
    </location>
</feature>
<evidence type="ECO:0000313" key="11">
    <source>
        <dbReference type="EMBL" id="CUM76315.1"/>
    </source>
</evidence>
<gene>
    <name evidence="11" type="primary">yheH_1</name>
    <name evidence="11" type="ORF">ERS852574_00552</name>
</gene>
<dbReference type="InterPro" id="IPR027417">
    <property type="entry name" value="P-loop_NTPase"/>
</dbReference>
<dbReference type="GO" id="GO:0015421">
    <property type="term" value="F:ABC-type oligopeptide transporter activity"/>
    <property type="evidence" value="ECO:0007669"/>
    <property type="project" value="TreeGrafter"/>
</dbReference>
<feature type="transmembrane region" description="Helical" evidence="8">
    <location>
        <begin position="142"/>
        <end position="162"/>
    </location>
</feature>
<evidence type="ECO:0000259" key="10">
    <source>
        <dbReference type="PROSITE" id="PS50929"/>
    </source>
</evidence>
<dbReference type="RefSeq" id="WP_055155728.1">
    <property type="nucleotide sequence ID" value="NZ_CYXR01000003.1"/>
</dbReference>
<keyword evidence="11" id="KW-0378">Hydrolase</keyword>
<proteinExistence type="predicted"/>
<evidence type="ECO:0000313" key="12">
    <source>
        <dbReference type="Proteomes" id="UP000095727"/>
    </source>
</evidence>
<dbReference type="PROSITE" id="PS50929">
    <property type="entry name" value="ABC_TM1F"/>
    <property type="match status" value="1"/>
</dbReference>
<feature type="domain" description="ABC transporter" evidence="9">
    <location>
        <begin position="421"/>
        <end position="655"/>
    </location>
</feature>
<dbReference type="InterPro" id="IPR003593">
    <property type="entry name" value="AAA+_ATPase"/>
</dbReference>
<evidence type="ECO:0000256" key="7">
    <source>
        <dbReference type="ARBA" id="ARBA00023136"/>
    </source>
</evidence>
<evidence type="ECO:0000256" key="1">
    <source>
        <dbReference type="ARBA" id="ARBA00004651"/>
    </source>
</evidence>
<dbReference type="Pfam" id="PF00005">
    <property type="entry name" value="ABC_tran"/>
    <property type="match status" value="1"/>
</dbReference>
<name>A0A173RET3_9FIRM</name>
<dbReference type="InterPro" id="IPR036640">
    <property type="entry name" value="ABC1_TM_sf"/>
</dbReference>
<dbReference type="InterPro" id="IPR011527">
    <property type="entry name" value="ABC1_TM_dom"/>
</dbReference>
<dbReference type="Gene3D" id="1.20.1560.10">
    <property type="entry name" value="ABC transporter type 1, transmembrane domain"/>
    <property type="match status" value="2"/>
</dbReference>
<dbReference type="PROSITE" id="PS50893">
    <property type="entry name" value="ABC_TRANSPORTER_2"/>
    <property type="match status" value="1"/>
</dbReference>
<dbReference type="Proteomes" id="UP000095727">
    <property type="component" value="Unassembled WGS sequence"/>
</dbReference>
<sequence>MKRLLSYLKPHKWVMTLATVLVLFIIAVELYRPIIIGNAIDQYINGYYHPYVEADVSASDAVNWNGLVLSRDQAVSKADSASFYQIFLWKDHYYMAENLTRAECTALQNADTSVLKNYVREGAQKLTSNDLKVLRQNDFKGILKAGILFLLLLFSGFFLNLADTWLLQKMGQQIVYKLREETFTHIHSLSLSFFNTTPVGKLVTRVSNDTEAVNELFSTILVKLFKNVVKIIGYAVVMLSINVKMAGISFLLLPLVAILTFVFRHLSRKAYQITRNKITELNTFLSEHISGMKLIQIFAREKEKYSEFEGKSMELYRANFREIMTFAIFRPSIYLVSVIAMILVIRTGSLSVLNGSLSLGTLFVFITYISSFFEPIQELSEQLGTLQSSIASAEKIFSVLDVKPEIVSPADPAPVNILGEIEFRHVWFAYEEENYILKDVSFVIHPGEKAAFVGATGAGKSTILNLIGRYFDIQKGQILIDGIDIHEIDLDVLRSAIGQVQQDVFIFTGDIKSNISLNNEAISPDDVRRAAEIVNADPFIQKLPHGYDEPVTERGSTLSAGQRQLLSFARTLAYDPKILVLDEATANIDTETETLITQALARLMDGRTTIMVAHRLSTIQHADKIIVMHHGEIKESGTHQELLTKDGLYKKLYELQLMD</sequence>
<dbReference type="CDD" id="cd03254">
    <property type="entry name" value="ABCC_Glucan_exporter_like"/>
    <property type="match status" value="1"/>
</dbReference>